<dbReference type="PANTHER" id="PTHR43649">
    <property type="entry name" value="ARABINOSE-BINDING PROTEIN-RELATED"/>
    <property type="match status" value="1"/>
</dbReference>
<dbReference type="PROSITE" id="PS51257">
    <property type="entry name" value="PROKAR_LIPOPROTEIN"/>
    <property type="match status" value="1"/>
</dbReference>
<sequence>MSKDLQKVSRRNFLKVAAGYTAGAASLSVLAACAPKSTPAPAAGGEEKPATAPAASGEKKKIVIWTWYTETEKQLNAAVEEYNQSQDKVVAENRVYGSSEYLQVLEAAIAGGKAPDIFGPHVHAIEYGLAGQTIDLIPAFGEEFLSKFFPSTRRQFTAEGKQFAIGWMAQTFGFFYNPALFEQAGVKDLPETWDDIIAIAPKFIEAGIIPWAFNNADKWLGADFFLPLITQATDNPDLVYDLDEHTKPGVSWDSEPVIESLRLVEKLVKGKVFQDGVNGTDWSQSTALFYSGKAAMFFAGSWVPAGIIADASPEFAESYRVFKTPAWAKGKRHWCGNQAGAALSVYAKGNITESIEFLKFLYDDNRYSKIMNESFSMPSTIEAAKLVEHPIMKEMTSWLPDGAPHILFGKGSWDAVSNNVQSVTGLLATPEAAAKQMEADVVAARSR</sequence>
<organism evidence="6 7">
    <name type="scientific">Anaerolinea thermolimosa</name>
    <dbReference type="NCBI Taxonomy" id="229919"/>
    <lineage>
        <taxon>Bacteria</taxon>
        <taxon>Bacillati</taxon>
        <taxon>Chloroflexota</taxon>
        <taxon>Anaerolineae</taxon>
        <taxon>Anaerolineales</taxon>
        <taxon>Anaerolineaceae</taxon>
        <taxon>Anaerolinea</taxon>
    </lineage>
</organism>
<gene>
    <name evidence="6" type="ORF">DEQ80_03480</name>
</gene>
<evidence type="ECO:0000256" key="2">
    <source>
        <dbReference type="ARBA" id="ARBA00008520"/>
    </source>
</evidence>
<dbReference type="EMBL" id="DPBP01000017">
    <property type="protein sequence ID" value="HCE16900.1"/>
    <property type="molecule type" value="Genomic_DNA"/>
</dbReference>
<comment type="subcellular location">
    <subcellularLocation>
        <location evidence="1">Cell envelope</location>
    </subcellularLocation>
</comment>
<evidence type="ECO:0000313" key="6">
    <source>
        <dbReference type="EMBL" id="HCE16900.1"/>
    </source>
</evidence>
<evidence type="ECO:0000256" key="4">
    <source>
        <dbReference type="ARBA" id="ARBA00022729"/>
    </source>
</evidence>
<dbReference type="STRING" id="229919.GCA_001050195_02169"/>
<evidence type="ECO:0000313" key="7">
    <source>
        <dbReference type="Proteomes" id="UP000264141"/>
    </source>
</evidence>
<dbReference type="InterPro" id="IPR006059">
    <property type="entry name" value="SBP"/>
</dbReference>
<reference evidence="6 7" key="1">
    <citation type="journal article" date="2018" name="Nat. Biotechnol.">
        <title>A standardized bacterial taxonomy based on genome phylogeny substantially revises the tree of life.</title>
        <authorList>
            <person name="Parks D.H."/>
            <person name="Chuvochina M."/>
            <person name="Waite D.W."/>
            <person name="Rinke C."/>
            <person name="Skarshewski A."/>
            <person name="Chaumeil P.A."/>
            <person name="Hugenholtz P."/>
        </authorList>
    </citation>
    <scope>NUCLEOTIDE SEQUENCE [LARGE SCALE GENOMIC DNA]</scope>
    <source>
        <strain evidence="6">UBA8781</strain>
    </source>
</reference>
<dbReference type="Pfam" id="PF01547">
    <property type="entry name" value="SBP_bac_1"/>
    <property type="match status" value="1"/>
</dbReference>
<evidence type="ECO:0008006" key="8">
    <source>
        <dbReference type="Google" id="ProtNLM"/>
    </source>
</evidence>
<dbReference type="OrthoDB" id="9798191at2"/>
<dbReference type="GO" id="GO:0030313">
    <property type="term" value="C:cell envelope"/>
    <property type="evidence" value="ECO:0007669"/>
    <property type="project" value="UniProtKB-SubCell"/>
</dbReference>
<dbReference type="SUPFAM" id="SSF53850">
    <property type="entry name" value="Periplasmic binding protein-like II"/>
    <property type="match status" value="1"/>
</dbReference>
<dbReference type="InterPro" id="IPR050490">
    <property type="entry name" value="Bact_solute-bd_prot1"/>
</dbReference>
<feature type="chain" id="PRO_5017688985" description="Extracellular solute-binding protein" evidence="5">
    <location>
        <begin position="32"/>
        <end position="447"/>
    </location>
</feature>
<evidence type="ECO:0000256" key="3">
    <source>
        <dbReference type="ARBA" id="ARBA00022448"/>
    </source>
</evidence>
<dbReference type="AlphaFoldDB" id="A0A3D1JE91"/>
<proteinExistence type="inferred from homology"/>
<dbReference type="Gene3D" id="3.40.190.10">
    <property type="entry name" value="Periplasmic binding protein-like II"/>
    <property type="match status" value="2"/>
</dbReference>
<keyword evidence="4 5" id="KW-0732">Signal</keyword>
<dbReference type="RefSeq" id="WP_062193471.1">
    <property type="nucleotide sequence ID" value="NZ_DF967965.1"/>
</dbReference>
<keyword evidence="3" id="KW-0813">Transport</keyword>
<evidence type="ECO:0000256" key="5">
    <source>
        <dbReference type="SAM" id="SignalP"/>
    </source>
</evidence>
<comment type="similarity">
    <text evidence="2">Belongs to the bacterial solute-binding protein 1 family.</text>
</comment>
<evidence type="ECO:0000256" key="1">
    <source>
        <dbReference type="ARBA" id="ARBA00004196"/>
    </source>
</evidence>
<protein>
    <recommendedName>
        <fullName evidence="8">Extracellular solute-binding protein</fullName>
    </recommendedName>
</protein>
<dbReference type="PANTHER" id="PTHR43649:SF31">
    <property type="entry name" value="SN-GLYCEROL-3-PHOSPHATE-BINDING PERIPLASMIC PROTEIN UGPB"/>
    <property type="match status" value="1"/>
</dbReference>
<dbReference type="PROSITE" id="PS51318">
    <property type="entry name" value="TAT"/>
    <property type="match status" value="1"/>
</dbReference>
<dbReference type="InterPro" id="IPR006311">
    <property type="entry name" value="TAT_signal"/>
</dbReference>
<dbReference type="Proteomes" id="UP000264141">
    <property type="component" value="Unassembled WGS sequence"/>
</dbReference>
<comment type="caution">
    <text evidence="6">The sequence shown here is derived from an EMBL/GenBank/DDBJ whole genome shotgun (WGS) entry which is preliminary data.</text>
</comment>
<accession>A0A3D1JE91</accession>
<name>A0A3D1JE91_9CHLR</name>
<feature type="signal peptide" evidence="5">
    <location>
        <begin position="1"/>
        <end position="31"/>
    </location>
</feature>